<sequence>MTKFGPRVLVADDEGLVLMVMAMALEDAGYEVLTACDGAEALALIEHPDQIRLVVTDINMPAFNGFDVAKRARERHPGLPIVFVTALPDQVYARVNGEPFHCLPKPFALQRLVTTVDEMLAEL</sequence>
<organism evidence="4 5">
    <name type="scientific">Lichenicola cladoniae</name>
    <dbReference type="NCBI Taxonomy" id="1484109"/>
    <lineage>
        <taxon>Bacteria</taxon>
        <taxon>Pseudomonadati</taxon>
        <taxon>Pseudomonadota</taxon>
        <taxon>Alphaproteobacteria</taxon>
        <taxon>Acetobacterales</taxon>
        <taxon>Acetobacteraceae</taxon>
        <taxon>Lichenicola</taxon>
    </lineage>
</organism>
<dbReference type="RefSeq" id="WP_171837635.1">
    <property type="nucleotide sequence ID" value="NZ_CP053709.1"/>
</dbReference>
<name>A0A6M8HWG0_9PROT</name>
<proteinExistence type="predicted"/>
<dbReference type="PROSITE" id="PS50110">
    <property type="entry name" value="RESPONSE_REGULATORY"/>
    <property type="match status" value="1"/>
</dbReference>
<protein>
    <submittedName>
        <fullName evidence="4">Response regulator</fullName>
    </submittedName>
</protein>
<evidence type="ECO:0000313" key="5">
    <source>
        <dbReference type="Proteomes" id="UP000500767"/>
    </source>
</evidence>
<dbReference type="AlphaFoldDB" id="A0A6M8HWG0"/>
<dbReference type="Gene3D" id="3.40.50.2300">
    <property type="match status" value="1"/>
</dbReference>
<keyword evidence="1 2" id="KW-0597">Phosphoprotein</keyword>
<dbReference type="PANTHER" id="PTHR44591:SF3">
    <property type="entry name" value="RESPONSE REGULATORY DOMAIN-CONTAINING PROTEIN"/>
    <property type="match status" value="1"/>
</dbReference>
<dbReference type="SMART" id="SM00448">
    <property type="entry name" value="REC"/>
    <property type="match status" value="1"/>
</dbReference>
<reference evidence="4 5" key="1">
    <citation type="journal article" date="2014" name="World J. Microbiol. Biotechnol.">
        <title>Biodiversity and physiological characteristics of Antarctic and Arctic lichens-associated bacteria.</title>
        <authorList>
            <person name="Lee Y.M."/>
            <person name="Kim E.H."/>
            <person name="Lee H.K."/>
            <person name="Hong S.G."/>
        </authorList>
    </citation>
    <scope>NUCLEOTIDE SEQUENCE [LARGE SCALE GENOMIC DNA]</scope>
    <source>
        <strain evidence="4 5">PAMC 26569</strain>
        <plasmid evidence="4">unnamed1</plasmid>
    </source>
</reference>
<dbReference type="PANTHER" id="PTHR44591">
    <property type="entry name" value="STRESS RESPONSE REGULATOR PROTEIN 1"/>
    <property type="match status" value="1"/>
</dbReference>
<gene>
    <name evidence="4" type="ORF">HN018_21950</name>
</gene>
<dbReference type="KEGG" id="lck:HN018_21950"/>
<keyword evidence="5" id="KW-1185">Reference proteome</keyword>
<evidence type="ECO:0000256" key="1">
    <source>
        <dbReference type="ARBA" id="ARBA00022553"/>
    </source>
</evidence>
<dbReference type="InterPro" id="IPR001789">
    <property type="entry name" value="Sig_transdc_resp-reg_receiver"/>
</dbReference>
<evidence type="ECO:0000313" key="4">
    <source>
        <dbReference type="EMBL" id="QKE92893.1"/>
    </source>
</evidence>
<feature type="modified residue" description="4-aspartylphosphate" evidence="2">
    <location>
        <position position="57"/>
    </location>
</feature>
<dbReference type="SUPFAM" id="SSF52172">
    <property type="entry name" value="CheY-like"/>
    <property type="match status" value="1"/>
</dbReference>
<feature type="domain" description="Response regulatory" evidence="3">
    <location>
        <begin position="7"/>
        <end position="120"/>
    </location>
</feature>
<dbReference type="InterPro" id="IPR011006">
    <property type="entry name" value="CheY-like_superfamily"/>
</dbReference>
<evidence type="ECO:0000259" key="3">
    <source>
        <dbReference type="PROSITE" id="PS50110"/>
    </source>
</evidence>
<accession>A0A6M8HWG0</accession>
<dbReference type="InterPro" id="IPR050595">
    <property type="entry name" value="Bact_response_regulator"/>
</dbReference>
<geneLocation type="plasmid" evidence="4 5">
    <name>unnamed1</name>
</geneLocation>
<dbReference type="Proteomes" id="UP000500767">
    <property type="component" value="Plasmid unnamed1"/>
</dbReference>
<dbReference type="GO" id="GO:0000160">
    <property type="term" value="P:phosphorelay signal transduction system"/>
    <property type="evidence" value="ECO:0007669"/>
    <property type="project" value="InterPro"/>
</dbReference>
<evidence type="ECO:0000256" key="2">
    <source>
        <dbReference type="PROSITE-ProRule" id="PRU00169"/>
    </source>
</evidence>
<keyword evidence="4" id="KW-0614">Plasmid</keyword>
<dbReference type="Pfam" id="PF00072">
    <property type="entry name" value="Response_reg"/>
    <property type="match status" value="1"/>
</dbReference>
<dbReference type="EMBL" id="CP053709">
    <property type="protein sequence ID" value="QKE92893.1"/>
    <property type="molecule type" value="Genomic_DNA"/>
</dbReference>